<evidence type="ECO:0000313" key="1">
    <source>
        <dbReference type="EMBL" id="AMY08735.1"/>
    </source>
</evidence>
<accession>A0A143PJJ1</accession>
<gene>
    <name evidence="1" type="ORF">LuPra_01939</name>
</gene>
<evidence type="ECO:0000313" key="2">
    <source>
        <dbReference type="Proteomes" id="UP000076079"/>
    </source>
</evidence>
<proteinExistence type="predicted"/>
<name>A0A143PJJ1_LUTPR</name>
<reference evidence="1 2" key="1">
    <citation type="journal article" date="2016" name="Genome Announc.">
        <title>First Complete Genome Sequence of a Subdivision 6 Acidobacterium Strain.</title>
        <authorList>
            <person name="Huang S."/>
            <person name="Vieira S."/>
            <person name="Bunk B."/>
            <person name="Riedel T."/>
            <person name="Sproer C."/>
            <person name="Overmann J."/>
        </authorList>
    </citation>
    <scope>NUCLEOTIDE SEQUENCE [LARGE SCALE GENOMIC DNA]</scope>
    <source>
        <strain evidence="2">DSM 100886 HEG_-6_39</strain>
    </source>
</reference>
<keyword evidence="2" id="KW-1185">Reference proteome</keyword>
<dbReference type="AlphaFoldDB" id="A0A143PJJ1"/>
<dbReference type="KEGG" id="abac:LuPra_01939"/>
<sequence length="66" mass="6921">MPLRRPPNARSVLLAAPKLKVSPVLSEPVPARYVVLALVPLSLKSQPAGTAVLAVPLLASVLKSCR</sequence>
<dbReference type="Proteomes" id="UP000076079">
    <property type="component" value="Chromosome"/>
</dbReference>
<reference evidence="2" key="2">
    <citation type="submission" date="2016-04" db="EMBL/GenBank/DDBJ databases">
        <title>First Complete Genome Sequence of a Subdivision 6 Acidobacterium.</title>
        <authorList>
            <person name="Huang S."/>
            <person name="Vieira S."/>
            <person name="Bunk B."/>
            <person name="Riedel T."/>
            <person name="Sproeer C."/>
            <person name="Overmann J."/>
        </authorList>
    </citation>
    <scope>NUCLEOTIDE SEQUENCE [LARGE SCALE GENOMIC DNA]</scope>
    <source>
        <strain evidence="2">DSM 100886 HEG_-6_39</strain>
    </source>
</reference>
<dbReference type="EMBL" id="CP015136">
    <property type="protein sequence ID" value="AMY08735.1"/>
    <property type="molecule type" value="Genomic_DNA"/>
</dbReference>
<organism evidence="1 2">
    <name type="scientific">Luteitalea pratensis</name>
    <dbReference type="NCBI Taxonomy" id="1855912"/>
    <lineage>
        <taxon>Bacteria</taxon>
        <taxon>Pseudomonadati</taxon>
        <taxon>Acidobacteriota</taxon>
        <taxon>Vicinamibacteria</taxon>
        <taxon>Vicinamibacterales</taxon>
        <taxon>Vicinamibacteraceae</taxon>
        <taxon>Luteitalea</taxon>
    </lineage>
</organism>
<protein>
    <submittedName>
        <fullName evidence="1">Uncharacterized protein</fullName>
    </submittedName>
</protein>